<dbReference type="RefSeq" id="WP_387892139.1">
    <property type="nucleotide sequence ID" value="NZ_JBIAWJ010000027.1"/>
</dbReference>
<accession>A0ABW6UT93</accession>
<dbReference type="Proteomes" id="UP001602058">
    <property type="component" value="Unassembled WGS sequence"/>
</dbReference>
<gene>
    <name evidence="1" type="ORF">ACFY1D_35300</name>
</gene>
<evidence type="ECO:0000313" key="1">
    <source>
        <dbReference type="EMBL" id="MFF4526656.1"/>
    </source>
</evidence>
<organism evidence="1 2">
    <name type="scientific">Streptomyces bluensis</name>
    <dbReference type="NCBI Taxonomy" id="33897"/>
    <lineage>
        <taxon>Bacteria</taxon>
        <taxon>Bacillati</taxon>
        <taxon>Actinomycetota</taxon>
        <taxon>Actinomycetes</taxon>
        <taxon>Kitasatosporales</taxon>
        <taxon>Streptomycetaceae</taxon>
        <taxon>Streptomyces</taxon>
    </lineage>
</organism>
<proteinExistence type="predicted"/>
<keyword evidence="2" id="KW-1185">Reference proteome</keyword>
<protein>
    <submittedName>
        <fullName evidence="1">Uncharacterized protein</fullName>
    </submittedName>
</protein>
<comment type="caution">
    <text evidence="1">The sequence shown here is derived from an EMBL/GenBank/DDBJ whole genome shotgun (WGS) entry which is preliminary data.</text>
</comment>
<dbReference type="EMBL" id="JBIAWJ010000027">
    <property type="protein sequence ID" value="MFF4526656.1"/>
    <property type="molecule type" value="Genomic_DNA"/>
</dbReference>
<sequence length="358" mass="39573">MPDFEEFETMIGRAYPARYPAELAEGLLTWATGVLDVWIRPWVEAFDFLRKLPADDRQRLAKALVDRYHSADADSPDRLNALTLLGVLSHGLDEDGLSSERLRRLDTLSRQYSFWYGMRFVSFAEAELAAGRQLPPAVAAAFRRAALDRFPNSHVSAVAKQFTEPVLNVGEEWAEKALAELPGLAASWRHLLTHATTATAAKPSARWEKAGRKLLDETGADAVRETVLPWLTLVGRPRTLVLQIDLNEPDYNQAYDPFNANALRGIACLLSFLPPHPDITSALGALVETSLDKVPRLGPRNPKVASAGVLALSRINHHMAGDELSRLATRVSHRGTLKLINAELEARAKALDTSRPRP</sequence>
<name>A0ABW6UT93_9ACTN</name>
<reference evidence="1 2" key="1">
    <citation type="submission" date="2024-10" db="EMBL/GenBank/DDBJ databases">
        <title>The Natural Products Discovery Center: Release of the First 8490 Sequenced Strains for Exploring Actinobacteria Biosynthetic Diversity.</title>
        <authorList>
            <person name="Kalkreuter E."/>
            <person name="Kautsar S.A."/>
            <person name="Yang D."/>
            <person name="Bader C.D."/>
            <person name="Teijaro C.N."/>
            <person name="Fluegel L."/>
            <person name="Davis C.M."/>
            <person name="Simpson J.R."/>
            <person name="Lauterbach L."/>
            <person name="Steele A.D."/>
            <person name="Gui C."/>
            <person name="Meng S."/>
            <person name="Li G."/>
            <person name="Viehrig K."/>
            <person name="Ye F."/>
            <person name="Su P."/>
            <person name="Kiefer A.F."/>
            <person name="Nichols A."/>
            <person name="Cepeda A.J."/>
            <person name="Yan W."/>
            <person name="Fan B."/>
            <person name="Jiang Y."/>
            <person name="Adhikari A."/>
            <person name="Zheng C.-J."/>
            <person name="Schuster L."/>
            <person name="Cowan T.M."/>
            <person name="Smanski M.J."/>
            <person name="Chevrette M.G."/>
            <person name="De Carvalho L.P.S."/>
            <person name="Shen B."/>
        </authorList>
    </citation>
    <scope>NUCLEOTIDE SEQUENCE [LARGE SCALE GENOMIC DNA]</scope>
    <source>
        <strain evidence="1 2">NPDC001390</strain>
    </source>
</reference>
<evidence type="ECO:0000313" key="2">
    <source>
        <dbReference type="Proteomes" id="UP001602058"/>
    </source>
</evidence>